<sequence length="186" mass="20786">MAAPDIRIETQRLILRLPQIGDFDRYAELHADEGAMKFLGGVLPRAVAWRKFLQMPGAWQVQGFAMFSVVDKDSGRWLGQLGPWRPDGWPGNEVGWVFHPDAQGRGYATEAGVAALDWAFDNLGWNDVIHCIDPGNVPSQRVAERLGSRNQGPGKLPPPSEEHPIEIWGQTREQWLARRAREGVVA</sequence>
<feature type="domain" description="N-acetyltransferase" evidence="1">
    <location>
        <begin position="13"/>
        <end position="166"/>
    </location>
</feature>
<evidence type="ECO:0000313" key="3">
    <source>
        <dbReference type="Proteomes" id="UP000315167"/>
    </source>
</evidence>
<dbReference type="Gene3D" id="3.40.630.30">
    <property type="match status" value="1"/>
</dbReference>
<dbReference type="EMBL" id="VLKN01000002">
    <property type="protein sequence ID" value="TWI04511.1"/>
    <property type="molecule type" value="Genomic_DNA"/>
</dbReference>
<keyword evidence="3" id="KW-1185">Reference proteome</keyword>
<dbReference type="PANTHER" id="PTHR43792">
    <property type="entry name" value="GNAT FAMILY, PUTATIVE (AFU_ORTHOLOGUE AFUA_3G00765)-RELATED-RELATED"/>
    <property type="match status" value="1"/>
</dbReference>
<evidence type="ECO:0000259" key="1">
    <source>
        <dbReference type="PROSITE" id="PS51186"/>
    </source>
</evidence>
<dbReference type="SUPFAM" id="SSF55729">
    <property type="entry name" value="Acyl-CoA N-acyltransferases (Nat)"/>
    <property type="match status" value="1"/>
</dbReference>
<dbReference type="Proteomes" id="UP000315167">
    <property type="component" value="Unassembled WGS sequence"/>
</dbReference>
<accession>A0A562LA59</accession>
<name>A0A562LA59_9GAMM</name>
<dbReference type="InterPro" id="IPR016181">
    <property type="entry name" value="Acyl_CoA_acyltransferase"/>
</dbReference>
<comment type="caution">
    <text evidence="2">The sequence shown here is derived from an EMBL/GenBank/DDBJ whole genome shotgun (WGS) entry which is preliminary data.</text>
</comment>
<reference evidence="2 3" key="1">
    <citation type="journal article" date="2015" name="Stand. Genomic Sci.">
        <title>Genomic Encyclopedia of Bacterial and Archaeal Type Strains, Phase III: the genomes of soil and plant-associated and newly described type strains.</title>
        <authorList>
            <person name="Whitman W.B."/>
            <person name="Woyke T."/>
            <person name="Klenk H.P."/>
            <person name="Zhou Y."/>
            <person name="Lilburn T.G."/>
            <person name="Beck B.J."/>
            <person name="De Vos P."/>
            <person name="Vandamme P."/>
            <person name="Eisen J.A."/>
            <person name="Garrity G."/>
            <person name="Hugenholtz P."/>
            <person name="Kyrpides N.C."/>
        </authorList>
    </citation>
    <scope>NUCLEOTIDE SEQUENCE [LARGE SCALE GENOMIC DNA]</scope>
    <source>
        <strain evidence="2 3">CGMCC 1.10821</strain>
    </source>
</reference>
<proteinExistence type="predicted"/>
<gene>
    <name evidence="2" type="ORF">IP90_00644</name>
</gene>
<evidence type="ECO:0000313" key="2">
    <source>
        <dbReference type="EMBL" id="TWI04511.1"/>
    </source>
</evidence>
<dbReference type="PANTHER" id="PTHR43792:SF1">
    <property type="entry name" value="N-ACETYLTRANSFERASE DOMAIN-CONTAINING PROTEIN"/>
    <property type="match status" value="1"/>
</dbReference>
<dbReference type="OrthoDB" id="9801656at2"/>
<dbReference type="InterPro" id="IPR000182">
    <property type="entry name" value="GNAT_dom"/>
</dbReference>
<dbReference type="InterPro" id="IPR051531">
    <property type="entry name" value="N-acetyltransferase"/>
</dbReference>
<organism evidence="2 3">
    <name type="scientific">Luteimonas cucumeris</name>
    <dbReference type="NCBI Taxonomy" id="985012"/>
    <lineage>
        <taxon>Bacteria</taxon>
        <taxon>Pseudomonadati</taxon>
        <taxon>Pseudomonadota</taxon>
        <taxon>Gammaproteobacteria</taxon>
        <taxon>Lysobacterales</taxon>
        <taxon>Lysobacteraceae</taxon>
        <taxon>Luteimonas</taxon>
    </lineage>
</organism>
<dbReference type="RefSeq" id="WP_144898206.1">
    <property type="nucleotide sequence ID" value="NZ_VLKN01000002.1"/>
</dbReference>
<protein>
    <submittedName>
        <fullName evidence="2">RimJ/RimL family protein N-acetyltransferase</fullName>
    </submittedName>
</protein>
<dbReference type="PROSITE" id="PS51186">
    <property type="entry name" value="GNAT"/>
    <property type="match status" value="1"/>
</dbReference>
<dbReference type="Pfam" id="PF13302">
    <property type="entry name" value="Acetyltransf_3"/>
    <property type="match status" value="1"/>
</dbReference>
<dbReference type="AlphaFoldDB" id="A0A562LA59"/>
<dbReference type="GO" id="GO:0016747">
    <property type="term" value="F:acyltransferase activity, transferring groups other than amino-acyl groups"/>
    <property type="evidence" value="ECO:0007669"/>
    <property type="project" value="InterPro"/>
</dbReference>
<keyword evidence="2" id="KW-0808">Transferase</keyword>